<dbReference type="RefSeq" id="WP_095117377.1">
    <property type="nucleotide sequence ID" value="NZ_BMCB01000006.1"/>
</dbReference>
<reference evidence="2 3" key="2">
    <citation type="submission" date="2017-06" db="EMBL/GenBank/DDBJ databases">
        <authorList>
            <consortium name="Pathogen Informatics"/>
        </authorList>
    </citation>
    <scope>NUCLEOTIDE SEQUENCE [LARGE SCALE GENOMIC DNA]</scope>
    <source>
        <strain evidence="2 3">NCTC13833</strain>
    </source>
</reference>
<dbReference type="EMBL" id="BMCB01000006">
    <property type="protein sequence ID" value="GGA89752.1"/>
    <property type="molecule type" value="Genomic_DNA"/>
</dbReference>
<dbReference type="Proteomes" id="UP000243706">
    <property type="component" value="Chromosome 1"/>
</dbReference>
<dbReference type="OrthoDB" id="2404926at2"/>
<sequence>MEKDIATMILAIRDRLNLVNPGLIDPDYYSDSHREDIEDIYTYVMSKDTFTPQEITGITEALGELRQS</sequence>
<evidence type="ECO:0000313" key="1">
    <source>
        <dbReference type="EMBL" id="GGA89752.1"/>
    </source>
</evidence>
<proteinExistence type="predicted"/>
<evidence type="ECO:0000313" key="2">
    <source>
        <dbReference type="EMBL" id="SNW03149.1"/>
    </source>
</evidence>
<dbReference type="AlphaFoldDB" id="A0A240C5T3"/>
<dbReference type="EMBL" id="LT906464">
    <property type="protein sequence ID" value="SNW03149.1"/>
    <property type="molecule type" value="Genomic_DNA"/>
</dbReference>
<evidence type="ECO:0000313" key="4">
    <source>
        <dbReference type="Proteomes" id="UP000652995"/>
    </source>
</evidence>
<evidence type="ECO:0000313" key="3">
    <source>
        <dbReference type="Proteomes" id="UP000243706"/>
    </source>
</evidence>
<name>A0A240C5T3_9STAP</name>
<dbReference type="Pfam" id="PF06569">
    <property type="entry name" value="DUF1128"/>
    <property type="match status" value="1"/>
</dbReference>
<organism evidence="2 3">
    <name type="scientific">Staphylococcus muscae</name>
    <dbReference type="NCBI Taxonomy" id="1294"/>
    <lineage>
        <taxon>Bacteria</taxon>
        <taxon>Bacillati</taxon>
        <taxon>Bacillota</taxon>
        <taxon>Bacilli</taxon>
        <taxon>Bacillales</taxon>
        <taxon>Staphylococcaceae</taxon>
        <taxon>Staphylococcus</taxon>
    </lineage>
</organism>
<accession>A0A240C5T3</accession>
<dbReference type="Proteomes" id="UP000652995">
    <property type="component" value="Unassembled WGS sequence"/>
</dbReference>
<dbReference type="KEGG" id="smus:C7J88_04075"/>
<reference evidence="1" key="1">
    <citation type="journal article" date="2014" name="Int. J. Syst. Evol. Microbiol.">
        <title>Complete genome of a new Firmicutes species belonging to the dominant human colonic microbiota ('Ruminococcus bicirculans') reveals two chromosomes and a selective capacity to utilize plant glucans.</title>
        <authorList>
            <consortium name="NISC Comparative Sequencing Program"/>
            <person name="Wegmann U."/>
            <person name="Louis P."/>
            <person name="Goesmann A."/>
            <person name="Henrissat B."/>
            <person name="Duncan S.H."/>
            <person name="Flint H.J."/>
        </authorList>
    </citation>
    <scope>NUCLEOTIDE SEQUENCE</scope>
    <source>
        <strain evidence="1">CCM 4175</strain>
    </source>
</reference>
<gene>
    <name evidence="1" type="ORF">GCM10007183_12480</name>
    <name evidence="2" type="ORF">SAMEA4412661_01480</name>
</gene>
<keyword evidence="4" id="KW-1185">Reference proteome</keyword>
<reference evidence="1" key="4">
    <citation type="submission" date="2024-05" db="EMBL/GenBank/DDBJ databases">
        <authorList>
            <person name="Sun Q."/>
            <person name="Sedlacek I."/>
        </authorList>
    </citation>
    <scope>NUCLEOTIDE SEQUENCE</scope>
    <source>
        <strain evidence="1">CCM 4175</strain>
    </source>
</reference>
<protein>
    <submittedName>
        <fullName evidence="2">Uncharacterized protein conserved in bacteria</fullName>
    </submittedName>
</protein>
<dbReference type="InterPro" id="IPR009507">
    <property type="entry name" value="UPF0435"/>
</dbReference>
<reference evidence="4" key="3">
    <citation type="journal article" date="2019" name="Int. J. Syst. Evol. Microbiol.">
        <title>The Global Catalogue of Microorganisms (GCM) 10K type strain sequencing project: providing services to taxonomists for standard genome sequencing and annotation.</title>
        <authorList>
            <consortium name="The Broad Institute Genomics Platform"/>
            <consortium name="The Broad Institute Genome Sequencing Center for Infectious Disease"/>
            <person name="Wu L."/>
            <person name="Ma J."/>
        </authorList>
    </citation>
    <scope>NUCLEOTIDE SEQUENCE [LARGE SCALE GENOMIC DNA]</scope>
    <source>
        <strain evidence="4">CCM 4175</strain>
    </source>
</reference>